<dbReference type="InterPro" id="IPR000940">
    <property type="entry name" value="NNMT_TEMT_trans"/>
</dbReference>
<dbReference type="Proteomes" id="UP001523369">
    <property type="component" value="Unassembled WGS sequence"/>
</dbReference>
<dbReference type="InterPro" id="IPR029063">
    <property type="entry name" value="SAM-dependent_MTases_sf"/>
</dbReference>
<dbReference type="EMBL" id="JAMYJR010000037">
    <property type="protein sequence ID" value="MCO8275401.1"/>
    <property type="molecule type" value="Genomic_DNA"/>
</dbReference>
<evidence type="ECO:0000256" key="1">
    <source>
        <dbReference type="ARBA" id="ARBA00022603"/>
    </source>
</evidence>
<keyword evidence="1 5" id="KW-0489">Methyltransferase</keyword>
<dbReference type="NCBIfam" id="NF040568">
    <property type="entry name" value="SCO2525_fam"/>
    <property type="match status" value="1"/>
</dbReference>
<evidence type="ECO:0000256" key="4">
    <source>
        <dbReference type="SAM" id="MobiDB-lite"/>
    </source>
</evidence>
<keyword evidence="2" id="KW-0808">Transferase</keyword>
<reference evidence="5 6" key="1">
    <citation type="submission" date="2022-06" db="EMBL/GenBank/DDBJ databases">
        <title>New Species of the Genus Actinoplanes, ActinopZanes ferrugineus.</title>
        <authorList>
            <person name="Ding P."/>
        </authorList>
    </citation>
    <scope>NUCLEOTIDE SEQUENCE [LARGE SCALE GENOMIC DNA]</scope>
    <source>
        <strain evidence="5 6">TRM88003</strain>
    </source>
</reference>
<name>A0ABT1DX06_9ACTN</name>
<dbReference type="GO" id="GO:0008168">
    <property type="term" value="F:methyltransferase activity"/>
    <property type="evidence" value="ECO:0007669"/>
    <property type="project" value="UniProtKB-KW"/>
</dbReference>
<gene>
    <name evidence="5" type="ORF">M1L60_32950</name>
</gene>
<dbReference type="PANTHER" id="PTHR10867">
    <property type="entry name" value="NNMT/PNMT/TEMT FAMILY MEMBER"/>
    <property type="match status" value="1"/>
</dbReference>
<organism evidence="5 6">
    <name type="scientific">Paractinoplanes aksuensis</name>
    <dbReference type="NCBI Taxonomy" id="2939490"/>
    <lineage>
        <taxon>Bacteria</taxon>
        <taxon>Bacillati</taxon>
        <taxon>Actinomycetota</taxon>
        <taxon>Actinomycetes</taxon>
        <taxon>Micromonosporales</taxon>
        <taxon>Micromonosporaceae</taxon>
        <taxon>Paractinoplanes</taxon>
    </lineage>
</organism>
<keyword evidence="3" id="KW-0949">S-adenosyl-L-methionine</keyword>
<evidence type="ECO:0000313" key="5">
    <source>
        <dbReference type="EMBL" id="MCO8275401.1"/>
    </source>
</evidence>
<proteinExistence type="predicted"/>
<dbReference type="PROSITE" id="PS51681">
    <property type="entry name" value="SAM_MT_NNMT_PNMT_TEMT"/>
    <property type="match status" value="1"/>
</dbReference>
<dbReference type="Gene3D" id="3.40.50.150">
    <property type="entry name" value="Vaccinia Virus protein VP39"/>
    <property type="match status" value="1"/>
</dbReference>
<protein>
    <submittedName>
        <fullName evidence="5">SCO2525 family SAM-dependent methyltransferase</fullName>
    </submittedName>
</protein>
<evidence type="ECO:0000313" key="6">
    <source>
        <dbReference type="Proteomes" id="UP001523369"/>
    </source>
</evidence>
<dbReference type="RefSeq" id="WP_253241459.1">
    <property type="nucleotide sequence ID" value="NZ_JAMYJR010000037.1"/>
</dbReference>
<evidence type="ECO:0000256" key="3">
    <source>
        <dbReference type="ARBA" id="ARBA00022691"/>
    </source>
</evidence>
<feature type="compositionally biased region" description="Polar residues" evidence="4">
    <location>
        <begin position="1"/>
        <end position="19"/>
    </location>
</feature>
<feature type="region of interest" description="Disordered" evidence="4">
    <location>
        <begin position="1"/>
        <end position="25"/>
    </location>
</feature>
<accession>A0ABT1DX06</accession>
<comment type="caution">
    <text evidence="5">The sequence shown here is derived from an EMBL/GenBank/DDBJ whole genome shotgun (WGS) entry which is preliminary data.</text>
</comment>
<dbReference type="SUPFAM" id="SSF53335">
    <property type="entry name" value="S-adenosyl-L-methionine-dependent methyltransferases"/>
    <property type="match status" value="1"/>
</dbReference>
<keyword evidence="6" id="KW-1185">Reference proteome</keyword>
<evidence type="ECO:0000256" key="2">
    <source>
        <dbReference type="ARBA" id="ARBA00022679"/>
    </source>
</evidence>
<sequence length="278" mass="31826">MKQQRTVTRVVKRSSSTPEQAPAAPDWDAFEPHTYWKHNYAFFRGDDQRFLRLVRDFFGDQPAPTDTRRIGIDVGSGANLYPALAMLPLCDEITLLEYGAQNYAWLEDQVRRYSTRWDPFWRMLREHPTYAKYARHPRARLASMGRPLRGSLFDLADQPARYHVGTMFFVAESITDDPDEFRRAMDAFLGSLLPGAPFAAAFMRNSTGYRVAAEEYPAFRVDEDGISEYLESKADVRLIVAVDKRGQFINADNVPDTVPTWGLRDDYDGMILALGHAR</sequence>
<dbReference type="GO" id="GO:0032259">
    <property type="term" value="P:methylation"/>
    <property type="evidence" value="ECO:0007669"/>
    <property type="project" value="UniProtKB-KW"/>
</dbReference>
<dbReference type="PANTHER" id="PTHR10867:SF17">
    <property type="entry name" value="NICOTINAMIDE N-METHYLTRANSFERASE"/>
    <property type="match status" value="1"/>
</dbReference>